<keyword evidence="3" id="KW-0067">ATP-binding</keyword>
<evidence type="ECO:0000313" key="9">
    <source>
        <dbReference type="Proteomes" id="UP000001508"/>
    </source>
</evidence>
<sequence>MLTIQNLSIQFGDKHLFKEVSARVSPQDRIGLVGVNGAGKSTLMKIMAGLRLIDEKVVSRAKRATVGYLPQELEGFAPGRTLYQEAESAFAEALALQQELDEVNGQLSTITEADPDCQALLERQGELQDALESQDIFRIRSQVEKVLVGLGFKEEEFDKDCHAFSGGWQMRLQLAKLLLARPALLLLDEPTNHLDLESLTWLEDFLQGYQGALVMISHDRTFLNNICNAIWELSLGNLTVYKGNYDQYLRQKEERLEIQRAAWENQQANIQQTMRFVDRFRAKSTKASQVQSRLKQLEKMDKVELEETEARVDFRFPPAPPSGRLAVEVRGLTKNYGPLKVFNGLDFIMQRGEKLAVVGVNGAGKSTLVKIMAGLLRPDGGEVRFGHNVKPSYFGQHQAQELDPELTVFDTVFQATPNLTVTQVRSLLGAFLFRGEDADKRVSVLSGGEKSRLALAKMIAVPANLLILDEPTNHLDMVSQEVLQEAMDRYDGTIIVVSHNRHFVNAFAGKVLEISQGRGTMYEGNIDEYLDKVRRDREAALTPTSAATKQDRAPVGDGSPGATEPGGQRASGHGGKEARRRQAQERQRLNQLLGPLRKKAAQAESEVEKQEQRKDELEKLLADPEIYHRQEEFAELSKEYAELERRLERLYDQWEKVNSEIEEILTSA</sequence>
<dbReference type="PANTHER" id="PTHR42855">
    <property type="entry name" value="ABC TRANSPORTER ATP-BINDING SUBUNIT"/>
    <property type="match status" value="1"/>
</dbReference>
<evidence type="ECO:0000256" key="2">
    <source>
        <dbReference type="ARBA" id="ARBA00022741"/>
    </source>
</evidence>
<dbReference type="STRING" id="589865.DaAHT2_1049"/>
<evidence type="ECO:0000256" key="5">
    <source>
        <dbReference type="ARBA" id="ARBA00061478"/>
    </source>
</evidence>
<dbReference type="Pfam" id="PF12848">
    <property type="entry name" value="ABC_tran_Xtn"/>
    <property type="match status" value="1"/>
</dbReference>
<dbReference type="Proteomes" id="UP000001508">
    <property type="component" value="Chromosome"/>
</dbReference>
<feature type="domain" description="ABC transporter" evidence="7">
    <location>
        <begin position="2"/>
        <end position="260"/>
    </location>
</feature>
<dbReference type="InterPro" id="IPR017871">
    <property type="entry name" value="ABC_transporter-like_CS"/>
</dbReference>
<dbReference type="InterPro" id="IPR032524">
    <property type="entry name" value="ABC_tran_C"/>
</dbReference>
<dbReference type="SMART" id="SM00382">
    <property type="entry name" value="AAA"/>
    <property type="match status" value="2"/>
</dbReference>
<comment type="catalytic activity">
    <reaction evidence="4">
        <text>ATP + H2O = ADP + phosphate + H(+)</text>
        <dbReference type="Rhea" id="RHEA:13065"/>
        <dbReference type="ChEBI" id="CHEBI:15377"/>
        <dbReference type="ChEBI" id="CHEBI:15378"/>
        <dbReference type="ChEBI" id="CHEBI:30616"/>
        <dbReference type="ChEBI" id="CHEBI:43474"/>
        <dbReference type="ChEBI" id="CHEBI:456216"/>
    </reaction>
</comment>
<dbReference type="Gene3D" id="3.40.50.300">
    <property type="entry name" value="P-loop containing nucleotide triphosphate hydrolases"/>
    <property type="match status" value="2"/>
</dbReference>
<feature type="compositionally biased region" description="Basic and acidic residues" evidence="6">
    <location>
        <begin position="606"/>
        <end position="615"/>
    </location>
</feature>
<dbReference type="InterPro" id="IPR003593">
    <property type="entry name" value="AAA+_ATPase"/>
</dbReference>
<evidence type="ECO:0000256" key="1">
    <source>
        <dbReference type="ARBA" id="ARBA00022737"/>
    </source>
</evidence>
<dbReference type="EMBL" id="CP001940">
    <property type="protein sequence ID" value="ADH85747.1"/>
    <property type="molecule type" value="Genomic_DNA"/>
</dbReference>
<dbReference type="InterPro" id="IPR003439">
    <property type="entry name" value="ABC_transporter-like_ATP-bd"/>
</dbReference>
<evidence type="ECO:0000259" key="7">
    <source>
        <dbReference type="PROSITE" id="PS50893"/>
    </source>
</evidence>
<dbReference type="Pfam" id="PF16326">
    <property type="entry name" value="ABC_tran_CTD"/>
    <property type="match status" value="1"/>
</dbReference>
<evidence type="ECO:0000256" key="3">
    <source>
        <dbReference type="ARBA" id="ARBA00022840"/>
    </source>
</evidence>
<feature type="domain" description="ABC transporter" evidence="7">
    <location>
        <begin position="327"/>
        <end position="542"/>
    </location>
</feature>
<dbReference type="FunCoup" id="D6Z2H2">
    <property type="interactions" value="94"/>
</dbReference>
<protein>
    <submittedName>
        <fullName evidence="8">ABC transporter related protein</fullName>
    </submittedName>
</protein>
<dbReference type="Gene3D" id="6.10.140.1950">
    <property type="match status" value="1"/>
</dbReference>
<dbReference type="HOGENOM" id="CLU_000604_36_0_7"/>
<feature type="compositionally biased region" description="Basic and acidic residues" evidence="6">
    <location>
        <begin position="574"/>
        <end position="588"/>
    </location>
</feature>
<dbReference type="GO" id="GO:0016887">
    <property type="term" value="F:ATP hydrolysis activity"/>
    <property type="evidence" value="ECO:0007669"/>
    <property type="project" value="InterPro"/>
</dbReference>
<dbReference type="PROSITE" id="PS50893">
    <property type="entry name" value="ABC_TRANSPORTER_2"/>
    <property type="match status" value="2"/>
</dbReference>
<proteinExistence type="inferred from homology"/>
<dbReference type="AlphaFoldDB" id="D6Z2H2"/>
<dbReference type="eggNOG" id="COG0488">
    <property type="taxonomic scope" value="Bacteria"/>
</dbReference>
<dbReference type="InterPro" id="IPR027417">
    <property type="entry name" value="P-loop_NTPase"/>
</dbReference>
<dbReference type="InterPro" id="IPR032781">
    <property type="entry name" value="ABC_tran_Xtn"/>
</dbReference>
<reference evidence="9" key="1">
    <citation type="submission" date="2010-02" db="EMBL/GenBank/DDBJ databases">
        <title>Complete sequence of Desulfurivibrio alkaliphilus AHT2.</title>
        <authorList>
            <consortium name="US DOE Joint Genome Institute"/>
            <person name="Pitluck S."/>
            <person name="Chertkov O."/>
            <person name="Detter J.C."/>
            <person name="Han C."/>
            <person name="Tapia R."/>
            <person name="Larimer F."/>
            <person name="Land M."/>
            <person name="Hauser L."/>
            <person name="Kyrpides N."/>
            <person name="Mikhailova N."/>
            <person name="Sorokin D.Y."/>
            <person name="Muyzer G."/>
            <person name="Woyke T."/>
        </authorList>
    </citation>
    <scope>NUCLEOTIDE SEQUENCE [LARGE SCALE GENOMIC DNA]</scope>
    <source>
        <strain evidence="9">DSM 19089 / UNIQEM U267 / AHT2</strain>
    </source>
</reference>
<dbReference type="GO" id="GO:0003677">
    <property type="term" value="F:DNA binding"/>
    <property type="evidence" value="ECO:0007669"/>
    <property type="project" value="InterPro"/>
</dbReference>
<organism evidence="8 9">
    <name type="scientific">Desulfurivibrio alkaliphilus (strain DSM 19089 / UNIQEM U267 / AHT2)</name>
    <dbReference type="NCBI Taxonomy" id="589865"/>
    <lineage>
        <taxon>Bacteria</taxon>
        <taxon>Pseudomonadati</taxon>
        <taxon>Thermodesulfobacteriota</taxon>
        <taxon>Desulfobulbia</taxon>
        <taxon>Desulfobulbales</taxon>
        <taxon>Desulfobulbaceae</taxon>
        <taxon>Desulfurivibrio</taxon>
    </lineage>
</organism>
<dbReference type="GO" id="GO:0005524">
    <property type="term" value="F:ATP binding"/>
    <property type="evidence" value="ECO:0007669"/>
    <property type="project" value="UniProtKB-KW"/>
</dbReference>
<dbReference type="CDD" id="cd03221">
    <property type="entry name" value="ABCF_EF-3"/>
    <property type="match status" value="2"/>
</dbReference>
<dbReference type="SUPFAM" id="SSF52540">
    <property type="entry name" value="P-loop containing nucleoside triphosphate hydrolases"/>
    <property type="match status" value="2"/>
</dbReference>
<dbReference type="FunFam" id="3.40.50.300:FF:000309">
    <property type="entry name" value="ABC transporter ATP-binding protein"/>
    <property type="match status" value="1"/>
</dbReference>
<accession>D6Z2H2</accession>
<keyword evidence="9" id="KW-1185">Reference proteome</keyword>
<evidence type="ECO:0000256" key="6">
    <source>
        <dbReference type="SAM" id="MobiDB-lite"/>
    </source>
</evidence>
<dbReference type="PANTHER" id="PTHR42855:SF2">
    <property type="entry name" value="DRUG RESISTANCE ABC TRANSPORTER,ATP-BINDING PROTEIN"/>
    <property type="match status" value="1"/>
</dbReference>
<comment type="similarity">
    <text evidence="5">Belongs to the ABC transporter superfamily. ABCF family. Uup subfamily.</text>
</comment>
<dbReference type="Pfam" id="PF00005">
    <property type="entry name" value="ABC_tran"/>
    <property type="match status" value="2"/>
</dbReference>
<dbReference type="FunFam" id="3.40.50.300:FF:000011">
    <property type="entry name" value="Putative ABC transporter ATP-binding component"/>
    <property type="match status" value="1"/>
</dbReference>
<dbReference type="OrthoDB" id="9808609at2"/>
<evidence type="ECO:0000256" key="4">
    <source>
        <dbReference type="ARBA" id="ARBA00049360"/>
    </source>
</evidence>
<evidence type="ECO:0000313" key="8">
    <source>
        <dbReference type="EMBL" id="ADH85747.1"/>
    </source>
</evidence>
<dbReference type="RefSeq" id="WP_013163276.1">
    <property type="nucleotide sequence ID" value="NC_014216.1"/>
</dbReference>
<keyword evidence="1" id="KW-0677">Repeat</keyword>
<dbReference type="KEGG" id="dak:DaAHT2_1049"/>
<dbReference type="InParanoid" id="D6Z2H2"/>
<dbReference type="InterPro" id="IPR051309">
    <property type="entry name" value="ABCF_ATPase"/>
</dbReference>
<dbReference type="PROSITE" id="PS00211">
    <property type="entry name" value="ABC_TRANSPORTER_1"/>
    <property type="match status" value="2"/>
</dbReference>
<name>D6Z2H2_DESAT</name>
<feature type="region of interest" description="Disordered" evidence="6">
    <location>
        <begin position="539"/>
        <end position="615"/>
    </location>
</feature>
<gene>
    <name evidence="8" type="ordered locus">DaAHT2_1049</name>
</gene>
<keyword evidence="2" id="KW-0547">Nucleotide-binding</keyword>